<dbReference type="Proteomes" id="UP000003635">
    <property type="component" value="Unassembled WGS sequence"/>
</dbReference>
<dbReference type="eggNOG" id="COG0840">
    <property type="taxonomic scope" value="Bacteria"/>
</dbReference>
<dbReference type="RefSeq" id="WP_007255958.1">
    <property type="nucleotide sequence ID" value="NZ_CH724107.1"/>
</dbReference>
<proteinExistence type="predicted"/>
<dbReference type="InterPro" id="IPR035965">
    <property type="entry name" value="PAS-like_dom_sf"/>
</dbReference>
<dbReference type="EMBL" id="AAOT01000025">
    <property type="protein sequence ID" value="EAR50610.1"/>
    <property type="molecule type" value="Genomic_DNA"/>
</dbReference>
<accession>Q2CD68</accession>
<organism evidence="1 2">
    <name type="scientific">Oceanicola granulosus (strain ATCC BAA-861 / DSM 15982 / KCTC 12143 / HTCC2516)</name>
    <dbReference type="NCBI Taxonomy" id="314256"/>
    <lineage>
        <taxon>Bacteria</taxon>
        <taxon>Pseudomonadati</taxon>
        <taxon>Pseudomonadota</taxon>
        <taxon>Alphaproteobacteria</taxon>
        <taxon>Rhodobacterales</taxon>
        <taxon>Roseobacteraceae</taxon>
        <taxon>Oceanicola</taxon>
    </lineage>
</organism>
<dbReference type="HOGENOM" id="CLU_2094337_0_0_5"/>
<reference evidence="1 2" key="1">
    <citation type="journal article" date="2010" name="J. Bacteriol.">
        <title>Genome sequences of Oceanicola granulosus HTCC2516(T) and Oceanicola batsensis HTCC2597(TDelta).</title>
        <authorList>
            <person name="Thrash J.C."/>
            <person name="Cho J.C."/>
            <person name="Vergin K.L."/>
            <person name="Giovannoni S.J."/>
        </authorList>
    </citation>
    <scope>NUCLEOTIDE SEQUENCE [LARGE SCALE GENOMIC DNA]</scope>
    <source>
        <strain evidence="2">ATCC BAA-861 / DSM 15982 / KCTC 12143 / HTCC2516</strain>
    </source>
</reference>
<dbReference type="STRING" id="314256.OG2516_12201"/>
<protein>
    <submittedName>
        <fullName evidence="1">Putative signal-transduction sensor protein</fullName>
    </submittedName>
</protein>
<evidence type="ECO:0000313" key="2">
    <source>
        <dbReference type="Proteomes" id="UP000003635"/>
    </source>
</evidence>
<comment type="caution">
    <text evidence="1">The sequence shown here is derived from an EMBL/GenBank/DDBJ whole genome shotgun (WGS) entry which is preliminary data.</text>
</comment>
<dbReference type="SUPFAM" id="SSF55785">
    <property type="entry name" value="PYP-like sensor domain (PAS domain)"/>
    <property type="match status" value="1"/>
</dbReference>
<dbReference type="AlphaFoldDB" id="Q2CD68"/>
<name>Q2CD68_OCEGH</name>
<sequence length="116" mass="12609">MADAIDTLQRPTAVEADFPVEALFFSRTDERAIIRGGNTALSEISGFGFDELIGEPHNIFRTPTARAVSFRLQWDILSAAAPSPPTSEHHPQRPLLLGLRVVVPVAGGFVSIRSSR</sequence>
<evidence type="ECO:0000313" key="1">
    <source>
        <dbReference type="EMBL" id="EAR50610.1"/>
    </source>
</evidence>
<dbReference type="OrthoDB" id="266313at2"/>
<gene>
    <name evidence="1" type="ORF">OG2516_12201</name>
</gene>
<keyword evidence="2" id="KW-1185">Reference proteome</keyword>